<gene>
    <name evidence="1" type="ORF">ACH5RR_025576</name>
</gene>
<evidence type="ECO:0000313" key="2">
    <source>
        <dbReference type="Proteomes" id="UP001630127"/>
    </source>
</evidence>
<keyword evidence="2" id="KW-1185">Reference proteome</keyword>
<dbReference type="Proteomes" id="UP001630127">
    <property type="component" value="Unassembled WGS sequence"/>
</dbReference>
<evidence type="ECO:0000313" key="1">
    <source>
        <dbReference type="EMBL" id="KAL3512859.1"/>
    </source>
</evidence>
<accession>A0ABD2Z2F1</accession>
<dbReference type="AlphaFoldDB" id="A0ABD2Z2F1"/>
<name>A0ABD2Z2F1_9GENT</name>
<protein>
    <recommendedName>
        <fullName evidence="3">PB1 domain-containing protein</fullName>
    </recommendedName>
</protein>
<proteinExistence type="predicted"/>
<evidence type="ECO:0008006" key="3">
    <source>
        <dbReference type="Google" id="ProtNLM"/>
    </source>
</evidence>
<comment type="caution">
    <text evidence="1">The sequence shown here is derived from an EMBL/GenBank/DDBJ whole genome shotgun (WGS) entry which is preliminary data.</text>
</comment>
<organism evidence="1 2">
    <name type="scientific">Cinchona calisaya</name>
    <dbReference type="NCBI Taxonomy" id="153742"/>
    <lineage>
        <taxon>Eukaryota</taxon>
        <taxon>Viridiplantae</taxon>
        <taxon>Streptophyta</taxon>
        <taxon>Embryophyta</taxon>
        <taxon>Tracheophyta</taxon>
        <taxon>Spermatophyta</taxon>
        <taxon>Magnoliopsida</taxon>
        <taxon>eudicotyledons</taxon>
        <taxon>Gunneridae</taxon>
        <taxon>Pentapetalae</taxon>
        <taxon>asterids</taxon>
        <taxon>lamiids</taxon>
        <taxon>Gentianales</taxon>
        <taxon>Rubiaceae</taxon>
        <taxon>Cinchonoideae</taxon>
        <taxon>Cinchoneae</taxon>
        <taxon>Cinchona</taxon>
    </lineage>
</organism>
<dbReference type="EMBL" id="JBJUIK010000011">
    <property type="protein sequence ID" value="KAL3512859.1"/>
    <property type="molecule type" value="Genomic_DNA"/>
</dbReference>
<sequence length="195" mass="22039">MWDGRVKKYKDINPDDMSRLELYELLKQLNIPINMPDMLIRYRDPGGQFILIQSEEGVLEMFGLFREQPCICLYVGNLVNVGPQNQNIGQQEVDAAEPENLNIGAHVIEQKQVDPQIPEVEDPIIEQNKNINVRKEDQVINSSDSRSNSSYILDSDASTKTNSNFSFFLDGDTFSGGCDFNDEGDVNNGFEITLT</sequence>
<reference evidence="1 2" key="1">
    <citation type="submission" date="2024-11" db="EMBL/GenBank/DDBJ databases">
        <title>A near-complete genome assembly of Cinchona calisaya.</title>
        <authorList>
            <person name="Lian D.C."/>
            <person name="Zhao X.W."/>
            <person name="Wei L."/>
        </authorList>
    </citation>
    <scope>NUCLEOTIDE SEQUENCE [LARGE SCALE GENOMIC DNA]</scope>
    <source>
        <tissue evidence="1">Nenye</tissue>
    </source>
</reference>